<dbReference type="EMBL" id="SSMQ01000013">
    <property type="protein sequence ID" value="TKD08612.1"/>
    <property type="molecule type" value="Genomic_DNA"/>
</dbReference>
<feature type="compositionally biased region" description="Basic residues" evidence="2">
    <location>
        <begin position="238"/>
        <end position="255"/>
    </location>
</feature>
<keyword evidence="4" id="KW-1185">Reference proteome</keyword>
<feature type="region of interest" description="Disordered" evidence="2">
    <location>
        <begin position="230"/>
        <end position="255"/>
    </location>
</feature>
<keyword evidence="1" id="KW-0802">TPR repeat</keyword>
<comment type="caution">
    <text evidence="3">The sequence shown here is derived from an EMBL/GenBank/DDBJ whole genome shotgun (WGS) entry which is preliminary data.</text>
</comment>
<name>A0A4U1JD48_9BACT</name>
<dbReference type="InterPro" id="IPR011990">
    <property type="entry name" value="TPR-like_helical_dom_sf"/>
</dbReference>
<proteinExistence type="predicted"/>
<evidence type="ECO:0000256" key="2">
    <source>
        <dbReference type="SAM" id="MobiDB-lite"/>
    </source>
</evidence>
<evidence type="ECO:0000313" key="4">
    <source>
        <dbReference type="Proteomes" id="UP000309215"/>
    </source>
</evidence>
<gene>
    <name evidence="3" type="ORF">E8A74_15130</name>
</gene>
<dbReference type="Proteomes" id="UP000309215">
    <property type="component" value="Unassembled WGS sequence"/>
</dbReference>
<dbReference type="OrthoDB" id="5504452at2"/>
<evidence type="ECO:0000313" key="3">
    <source>
        <dbReference type="EMBL" id="TKD08612.1"/>
    </source>
</evidence>
<feature type="repeat" description="TPR" evidence="1">
    <location>
        <begin position="112"/>
        <end position="145"/>
    </location>
</feature>
<dbReference type="AlphaFoldDB" id="A0A4U1JD48"/>
<protein>
    <submittedName>
        <fullName evidence="3">Tetratricopeptide repeat protein</fullName>
    </submittedName>
</protein>
<accession>A0A4U1JD48</accession>
<evidence type="ECO:0000256" key="1">
    <source>
        <dbReference type="PROSITE-ProRule" id="PRU00339"/>
    </source>
</evidence>
<organism evidence="3 4">
    <name type="scientific">Polyangium fumosum</name>
    <dbReference type="NCBI Taxonomy" id="889272"/>
    <lineage>
        <taxon>Bacteria</taxon>
        <taxon>Pseudomonadati</taxon>
        <taxon>Myxococcota</taxon>
        <taxon>Polyangia</taxon>
        <taxon>Polyangiales</taxon>
        <taxon>Polyangiaceae</taxon>
        <taxon>Polyangium</taxon>
    </lineage>
</organism>
<dbReference type="InterPro" id="IPR019734">
    <property type="entry name" value="TPR_rpt"/>
</dbReference>
<sequence>MTRGTPDHLRRLALQNPCWRFAREGRIPLDMARRGWEDEVGRLRREVDGAIAVGLGVEDILPLLARITRIAEPGSEPWVAAHRQLAELGVEHDPWRAALFARKVLAHDGRDDGAWAVMGLAQSLLRNFRYAARAYERALALSPNNPWYAHNLGHLYDVALGRPHDALPLLAKASEAQPEEADIAASYAHALARSGKLVLAKRVLKRAIRRGATADQMALWRWLDAGAPETVEASGRERRGKPKKQRARQRPSARD</sequence>
<dbReference type="PROSITE" id="PS50005">
    <property type="entry name" value="TPR"/>
    <property type="match status" value="1"/>
</dbReference>
<reference evidence="3 4" key="1">
    <citation type="submission" date="2019-04" db="EMBL/GenBank/DDBJ databases">
        <authorList>
            <person name="Li Y."/>
            <person name="Wang J."/>
        </authorList>
    </citation>
    <scope>NUCLEOTIDE SEQUENCE [LARGE SCALE GENOMIC DNA]</scope>
    <source>
        <strain evidence="3 4">DSM 14668</strain>
    </source>
</reference>
<dbReference type="SUPFAM" id="SSF48452">
    <property type="entry name" value="TPR-like"/>
    <property type="match status" value="1"/>
</dbReference>
<dbReference type="Pfam" id="PF14559">
    <property type="entry name" value="TPR_19"/>
    <property type="match status" value="1"/>
</dbReference>
<dbReference type="Gene3D" id="1.25.40.10">
    <property type="entry name" value="Tetratricopeptide repeat domain"/>
    <property type="match status" value="1"/>
</dbReference>